<evidence type="ECO:0000259" key="1">
    <source>
        <dbReference type="PROSITE" id="PS50943"/>
    </source>
</evidence>
<keyword evidence="2" id="KW-0238">DNA-binding</keyword>
<dbReference type="SUPFAM" id="SSF47413">
    <property type="entry name" value="lambda repressor-like DNA-binding domains"/>
    <property type="match status" value="1"/>
</dbReference>
<dbReference type="RefSeq" id="WP_054430175.1">
    <property type="nucleotide sequence ID" value="NZ_LJFS01000050.1"/>
</dbReference>
<name>A0ABR5LK61_9MYCO</name>
<proteinExistence type="predicted"/>
<reference evidence="2 3" key="1">
    <citation type="submission" date="2015-09" db="EMBL/GenBank/DDBJ databases">
        <title>Genome Sequences of Mycobacterium immunogenum Isolates, Recuperated from a Chloraminated Drinking Water Distribution System Simulator Subjected to Episodes of Nitrification.</title>
        <authorList>
            <person name="Gomez-Alvarez V."/>
            <person name="Revetta R.P."/>
        </authorList>
    </citation>
    <scope>NUCLEOTIDE SEQUENCE [LARGE SCALE GENOMIC DNA]</scope>
    <source>
        <strain evidence="2 3">H076</strain>
    </source>
</reference>
<feature type="domain" description="HTH cro/C1-type" evidence="1">
    <location>
        <begin position="23"/>
        <end position="84"/>
    </location>
</feature>
<dbReference type="PROSITE" id="PS50943">
    <property type="entry name" value="HTH_CROC1"/>
    <property type="match status" value="1"/>
</dbReference>
<dbReference type="Proteomes" id="UP000037962">
    <property type="component" value="Unassembled WGS sequence"/>
</dbReference>
<organism evidence="2 3">
    <name type="scientific">Mycobacteroides immunogenum</name>
    <dbReference type="NCBI Taxonomy" id="83262"/>
    <lineage>
        <taxon>Bacteria</taxon>
        <taxon>Bacillati</taxon>
        <taxon>Actinomycetota</taxon>
        <taxon>Actinomycetes</taxon>
        <taxon>Mycobacteriales</taxon>
        <taxon>Mycobacteriaceae</taxon>
        <taxon>Mycobacteroides</taxon>
    </lineage>
</organism>
<sequence>MPHINEGAKEWELEWAGRIGRAVRERRMQLGLTAERLAGRTEALGYPISRVAISKIESNKRAGKVDIAEVAILAAALTIPPVMLLYPSLPHGSYRYLPSVQNYALDGLLWFTGETLGYPGFGEFGADDPAVLQTAAQPLNLSRTFHEAERARRIAVAAAETSRGATTSQETEFLDRSAAQQLRIRDQIISVMRTLGLPVSSDYLTKDQDA</sequence>
<comment type="caution">
    <text evidence="2">The sequence shown here is derived from an EMBL/GenBank/DDBJ whole genome shotgun (WGS) entry which is preliminary data.</text>
</comment>
<evidence type="ECO:0000313" key="3">
    <source>
        <dbReference type="Proteomes" id="UP000037962"/>
    </source>
</evidence>
<protein>
    <submittedName>
        <fullName evidence="2">DNA-binding protein</fullName>
    </submittedName>
</protein>
<dbReference type="InterPro" id="IPR001387">
    <property type="entry name" value="Cro/C1-type_HTH"/>
</dbReference>
<keyword evidence="3" id="KW-1185">Reference proteome</keyword>
<evidence type="ECO:0000313" key="2">
    <source>
        <dbReference type="EMBL" id="KPG25861.1"/>
    </source>
</evidence>
<dbReference type="GO" id="GO:0003677">
    <property type="term" value="F:DNA binding"/>
    <property type="evidence" value="ECO:0007669"/>
    <property type="project" value="UniProtKB-KW"/>
</dbReference>
<dbReference type="EMBL" id="LJFS01000050">
    <property type="protein sequence ID" value="KPG25861.1"/>
    <property type="molecule type" value="Genomic_DNA"/>
</dbReference>
<dbReference type="Gene3D" id="1.10.260.40">
    <property type="entry name" value="lambda repressor-like DNA-binding domains"/>
    <property type="match status" value="1"/>
</dbReference>
<accession>A0ABR5LK61</accession>
<dbReference type="CDD" id="cd00093">
    <property type="entry name" value="HTH_XRE"/>
    <property type="match status" value="1"/>
</dbReference>
<dbReference type="InterPro" id="IPR010982">
    <property type="entry name" value="Lambda_DNA-bd_dom_sf"/>
</dbReference>
<gene>
    <name evidence="2" type="ORF">AN912_26295</name>
</gene>